<proteinExistence type="predicted"/>
<dbReference type="AlphaFoldDB" id="A0A286UR15"/>
<accession>A0A286UR15</accession>
<reference evidence="1 2" key="1">
    <citation type="journal article" date="2017" name="Mol. Ecol.">
        <title>Comparative and population genomic landscape of Phellinus noxius: A hypervariable fungus causing root rot in trees.</title>
        <authorList>
            <person name="Chung C.L."/>
            <person name="Lee T.J."/>
            <person name="Akiba M."/>
            <person name="Lee H.H."/>
            <person name="Kuo T.H."/>
            <person name="Liu D."/>
            <person name="Ke H.M."/>
            <person name="Yokoi T."/>
            <person name="Roa M.B."/>
            <person name="Lu M.J."/>
            <person name="Chang Y.Y."/>
            <person name="Ann P.J."/>
            <person name="Tsai J.N."/>
            <person name="Chen C.Y."/>
            <person name="Tzean S.S."/>
            <person name="Ota Y."/>
            <person name="Hattori T."/>
            <person name="Sahashi N."/>
            <person name="Liou R.F."/>
            <person name="Kikuchi T."/>
            <person name="Tsai I.J."/>
        </authorList>
    </citation>
    <scope>NUCLEOTIDE SEQUENCE [LARGE SCALE GENOMIC DNA]</scope>
    <source>
        <strain evidence="1 2">FFPRI411160</strain>
    </source>
</reference>
<dbReference type="Proteomes" id="UP000217199">
    <property type="component" value="Unassembled WGS sequence"/>
</dbReference>
<keyword evidence="2" id="KW-1185">Reference proteome</keyword>
<dbReference type="EMBL" id="NBII01000002">
    <property type="protein sequence ID" value="PAV22012.1"/>
    <property type="molecule type" value="Genomic_DNA"/>
</dbReference>
<evidence type="ECO:0000313" key="1">
    <source>
        <dbReference type="EMBL" id="PAV22012.1"/>
    </source>
</evidence>
<protein>
    <submittedName>
        <fullName evidence="1">Uncharacterized protein</fullName>
    </submittedName>
</protein>
<gene>
    <name evidence="1" type="ORF">PNOK_0196900</name>
</gene>
<dbReference type="OrthoDB" id="3267335at2759"/>
<evidence type="ECO:0000313" key="2">
    <source>
        <dbReference type="Proteomes" id="UP000217199"/>
    </source>
</evidence>
<comment type="caution">
    <text evidence="1">The sequence shown here is derived from an EMBL/GenBank/DDBJ whole genome shotgun (WGS) entry which is preliminary data.</text>
</comment>
<name>A0A286UR15_9AGAM</name>
<dbReference type="InParanoid" id="A0A286UR15"/>
<organism evidence="1 2">
    <name type="scientific">Pyrrhoderma noxium</name>
    <dbReference type="NCBI Taxonomy" id="2282107"/>
    <lineage>
        <taxon>Eukaryota</taxon>
        <taxon>Fungi</taxon>
        <taxon>Dikarya</taxon>
        <taxon>Basidiomycota</taxon>
        <taxon>Agaricomycotina</taxon>
        <taxon>Agaricomycetes</taxon>
        <taxon>Hymenochaetales</taxon>
        <taxon>Hymenochaetaceae</taxon>
        <taxon>Pyrrhoderma</taxon>
    </lineage>
</organism>
<dbReference type="STRING" id="2282107.A0A286UR15"/>
<sequence>MIFDDGSAGDTAQSAPTLLLCLGTHSLVRGEAFSKNGRFFTKGLAISDAPSPGSQQHAGSNLVIAVDLSGDGKIDQSAFIPGSGAPTRYDSLEIYLVSSQTGSNFTVSNGTGFLTKEPGSTVKHLDWPLPSCMDSGIYNLTFYEGAHINNEPFFSITSLNLIVDNTNKDSDETQCDSVSNELLTQPQVDSAPTINPYQDPNSGLAASGSLASLLTITVGAAGMPTEWTIESSGSSVTDATVPITTVTLEVISTATSGLVTTTVTAVMATDEISAGGFFPVNSVLTLALPSLLSLTSLTFFWTLLPFL</sequence>